<dbReference type="Proteomes" id="UP000799439">
    <property type="component" value="Unassembled WGS sequence"/>
</dbReference>
<protein>
    <submittedName>
        <fullName evidence="2">S-adenosyl-L-methionine-dependent methyltransferase</fullName>
    </submittedName>
</protein>
<feature type="domain" description="Methyltransferase type 11" evidence="1">
    <location>
        <begin position="67"/>
        <end position="147"/>
    </location>
</feature>
<comment type="caution">
    <text evidence="2">The sequence shown here is derived from an EMBL/GenBank/DDBJ whole genome shotgun (WGS) entry which is preliminary data.</text>
</comment>
<dbReference type="InterPro" id="IPR029063">
    <property type="entry name" value="SAM-dependent_MTases_sf"/>
</dbReference>
<dbReference type="GO" id="GO:0032259">
    <property type="term" value="P:methylation"/>
    <property type="evidence" value="ECO:0007669"/>
    <property type="project" value="UniProtKB-KW"/>
</dbReference>
<sequence length="276" mass="29853">MSNPTAQQYFKDLSSGYAKSTGNSTYDIIASFLPSILPSLPSGPLTIHDNASGPGTASLALLSLLPLSQHDSLTIHATDISAPMITALKSHLTALANLQATVHPAVLDSETLSFPADIFDLSITNISMPNFGSSTAAQAEILRTLKPVTGLAIASVWKRFTVAEMIHAAQRAIRPDSELKHMPRADYLQKGCLKAEMEAAGFIQVREQAVKIVVKDEGVAQLRDFMLGPFTEGVRKEWSGEENSKWKREIEKLVAEEVDKEGGIGMEAWVVAARKP</sequence>
<dbReference type="InterPro" id="IPR013216">
    <property type="entry name" value="Methyltransf_11"/>
</dbReference>
<evidence type="ECO:0000313" key="2">
    <source>
        <dbReference type="EMBL" id="KAF2154526.1"/>
    </source>
</evidence>
<keyword evidence="3" id="KW-1185">Reference proteome</keyword>
<dbReference type="AlphaFoldDB" id="A0A9P4MPB2"/>
<keyword evidence="2" id="KW-0489">Methyltransferase</keyword>
<reference evidence="2" key="1">
    <citation type="journal article" date="2020" name="Stud. Mycol.">
        <title>101 Dothideomycetes genomes: a test case for predicting lifestyles and emergence of pathogens.</title>
        <authorList>
            <person name="Haridas S."/>
            <person name="Albert R."/>
            <person name="Binder M."/>
            <person name="Bloem J."/>
            <person name="Labutti K."/>
            <person name="Salamov A."/>
            <person name="Andreopoulos B."/>
            <person name="Baker S."/>
            <person name="Barry K."/>
            <person name="Bills G."/>
            <person name="Bluhm B."/>
            <person name="Cannon C."/>
            <person name="Castanera R."/>
            <person name="Culley D."/>
            <person name="Daum C."/>
            <person name="Ezra D."/>
            <person name="Gonzalez J."/>
            <person name="Henrissat B."/>
            <person name="Kuo A."/>
            <person name="Liang C."/>
            <person name="Lipzen A."/>
            <person name="Lutzoni F."/>
            <person name="Magnuson J."/>
            <person name="Mondo S."/>
            <person name="Nolan M."/>
            <person name="Ohm R."/>
            <person name="Pangilinan J."/>
            <person name="Park H.-J."/>
            <person name="Ramirez L."/>
            <person name="Alfaro M."/>
            <person name="Sun H."/>
            <person name="Tritt A."/>
            <person name="Yoshinaga Y."/>
            <person name="Zwiers L.-H."/>
            <person name="Turgeon B."/>
            <person name="Goodwin S."/>
            <person name="Spatafora J."/>
            <person name="Crous P."/>
            <person name="Grigoriev I."/>
        </authorList>
    </citation>
    <scope>NUCLEOTIDE SEQUENCE</scope>
    <source>
        <strain evidence="2">CBS 260.36</strain>
    </source>
</reference>
<evidence type="ECO:0000313" key="3">
    <source>
        <dbReference type="Proteomes" id="UP000799439"/>
    </source>
</evidence>
<proteinExistence type="predicted"/>
<dbReference type="GO" id="GO:0008757">
    <property type="term" value="F:S-adenosylmethionine-dependent methyltransferase activity"/>
    <property type="evidence" value="ECO:0007669"/>
    <property type="project" value="InterPro"/>
</dbReference>
<dbReference type="OrthoDB" id="2013972at2759"/>
<gene>
    <name evidence="2" type="ORF">K461DRAFT_275641</name>
</gene>
<feature type="non-terminal residue" evidence="2">
    <location>
        <position position="1"/>
    </location>
</feature>
<dbReference type="Pfam" id="PF08241">
    <property type="entry name" value="Methyltransf_11"/>
    <property type="match status" value="1"/>
</dbReference>
<name>A0A9P4MPB2_9PEZI</name>
<organism evidence="2 3">
    <name type="scientific">Myriangium duriaei CBS 260.36</name>
    <dbReference type="NCBI Taxonomy" id="1168546"/>
    <lineage>
        <taxon>Eukaryota</taxon>
        <taxon>Fungi</taxon>
        <taxon>Dikarya</taxon>
        <taxon>Ascomycota</taxon>
        <taxon>Pezizomycotina</taxon>
        <taxon>Dothideomycetes</taxon>
        <taxon>Dothideomycetidae</taxon>
        <taxon>Myriangiales</taxon>
        <taxon>Myriangiaceae</taxon>
        <taxon>Myriangium</taxon>
    </lineage>
</organism>
<dbReference type="Gene3D" id="3.40.50.150">
    <property type="entry name" value="Vaccinia Virus protein VP39"/>
    <property type="match status" value="1"/>
</dbReference>
<dbReference type="SUPFAM" id="SSF53335">
    <property type="entry name" value="S-adenosyl-L-methionine-dependent methyltransferases"/>
    <property type="match status" value="1"/>
</dbReference>
<evidence type="ECO:0000259" key="1">
    <source>
        <dbReference type="Pfam" id="PF08241"/>
    </source>
</evidence>
<keyword evidence="2" id="KW-0808">Transferase</keyword>
<dbReference type="EMBL" id="ML996083">
    <property type="protein sequence ID" value="KAF2154526.1"/>
    <property type="molecule type" value="Genomic_DNA"/>
</dbReference>
<accession>A0A9P4MPB2</accession>